<comment type="function">
    <text evidence="8">Transfers the 4'-phosphopantetheine moiety from coenzyme A to a Ser of acyl-carrier-protein.</text>
</comment>
<dbReference type="Gene3D" id="3.90.470.20">
    <property type="entry name" value="4'-phosphopantetheinyl transferase domain"/>
    <property type="match status" value="1"/>
</dbReference>
<keyword evidence="11" id="KW-1185">Reference proteome</keyword>
<comment type="similarity">
    <text evidence="8">Belongs to the P-Pant transferase superfamily. AcpS family.</text>
</comment>
<dbReference type="NCBIfam" id="TIGR00556">
    <property type="entry name" value="pantethn_trn"/>
    <property type="match status" value="1"/>
</dbReference>
<evidence type="ECO:0000256" key="4">
    <source>
        <dbReference type="ARBA" id="ARBA00022832"/>
    </source>
</evidence>
<keyword evidence="3 8" id="KW-0479">Metal-binding</keyword>
<dbReference type="InterPro" id="IPR002582">
    <property type="entry name" value="ACPS"/>
</dbReference>
<dbReference type="SUPFAM" id="SSF56214">
    <property type="entry name" value="4'-phosphopantetheinyl transferase"/>
    <property type="match status" value="1"/>
</dbReference>
<dbReference type="Pfam" id="PF01648">
    <property type="entry name" value="ACPS"/>
    <property type="match status" value="1"/>
</dbReference>
<evidence type="ECO:0000256" key="3">
    <source>
        <dbReference type="ARBA" id="ARBA00022723"/>
    </source>
</evidence>
<dbReference type="GO" id="GO:0008897">
    <property type="term" value="F:holo-[acyl-carrier-protein] synthase activity"/>
    <property type="evidence" value="ECO:0007669"/>
    <property type="project" value="UniProtKB-UniRule"/>
</dbReference>
<evidence type="ECO:0000256" key="1">
    <source>
        <dbReference type="ARBA" id="ARBA00022516"/>
    </source>
</evidence>
<comment type="cofactor">
    <cofactor evidence="8">
        <name>Mg(2+)</name>
        <dbReference type="ChEBI" id="CHEBI:18420"/>
    </cofactor>
</comment>
<dbReference type="RefSeq" id="WP_202634257.1">
    <property type="nucleotide sequence ID" value="NZ_CP010554.1"/>
</dbReference>
<dbReference type="HOGENOM" id="CLU_089696_3_1_4"/>
<dbReference type="NCBIfam" id="TIGR00516">
    <property type="entry name" value="acpS"/>
    <property type="match status" value="1"/>
</dbReference>
<evidence type="ECO:0000313" key="10">
    <source>
        <dbReference type="EMBL" id="AJP48361.1"/>
    </source>
</evidence>
<dbReference type="GO" id="GO:0006633">
    <property type="term" value="P:fatty acid biosynthetic process"/>
    <property type="evidence" value="ECO:0007669"/>
    <property type="project" value="UniProtKB-UniRule"/>
</dbReference>
<keyword evidence="1 8" id="KW-0444">Lipid biosynthesis</keyword>
<keyword evidence="4 8" id="KW-0276">Fatty acid metabolism</keyword>
<evidence type="ECO:0000256" key="6">
    <source>
        <dbReference type="ARBA" id="ARBA00023098"/>
    </source>
</evidence>
<dbReference type="AlphaFoldDB" id="A0A0C5JLS9"/>
<comment type="catalytic activity">
    <reaction evidence="8">
        <text>apo-[ACP] + CoA = holo-[ACP] + adenosine 3',5'-bisphosphate + H(+)</text>
        <dbReference type="Rhea" id="RHEA:12068"/>
        <dbReference type="Rhea" id="RHEA-COMP:9685"/>
        <dbReference type="Rhea" id="RHEA-COMP:9690"/>
        <dbReference type="ChEBI" id="CHEBI:15378"/>
        <dbReference type="ChEBI" id="CHEBI:29999"/>
        <dbReference type="ChEBI" id="CHEBI:57287"/>
        <dbReference type="ChEBI" id="CHEBI:58343"/>
        <dbReference type="ChEBI" id="CHEBI:64479"/>
        <dbReference type="EC" id="2.7.8.7"/>
    </reaction>
</comment>
<accession>A0A0C5JLS9</accession>
<evidence type="ECO:0000256" key="8">
    <source>
        <dbReference type="HAMAP-Rule" id="MF_00101"/>
    </source>
</evidence>
<dbReference type="GO" id="GO:0005737">
    <property type="term" value="C:cytoplasm"/>
    <property type="evidence" value="ECO:0007669"/>
    <property type="project" value="UniProtKB-SubCell"/>
</dbReference>
<organism evidence="10 11">
    <name type="scientific">Rugosibacter aromaticivorans</name>
    <dbReference type="NCBI Taxonomy" id="1565605"/>
    <lineage>
        <taxon>Bacteria</taxon>
        <taxon>Pseudomonadati</taxon>
        <taxon>Pseudomonadota</taxon>
        <taxon>Betaproteobacteria</taxon>
        <taxon>Nitrosomonadales</taxon>
        <taxon>Sterolibacteriaceae</taxon>
        <taxon>Rugosibacter</taxon>
    </lineage>
</organism>
<reference evidence="10 11" key="1">
    <citation type="journal article" date="2015" name="Genome Announc.">
        <title>Complete Genome Sequence of a Novel Bacterium within the Family Rhodocyclaceae That Degrades Polycyclic Aromatic Hydrocarbons.</title>
        <authorList>
            <person name="Singleton D.R."/>
            <person name="Dickey A.N."/>
            <person name="Scholl E.H."/>
            <person name="Wright F.A."/>
            <person name="Aitken M.D."/>
        </authorList>
    </citation>
    <scope>NUCLEOTIDE SEQUENCE [LARGE SCALE GENOMIC DNA]</scope>
    <source>
        <strain evidence="11">PG1-Ca6</strain>
    </source>
</reference>
<dbReference type="InterPro" id="IPR037143">
    <property type="entry name" value="4-PPantetheinyl_Trfase_dom_sf"/>
</dbReference>
<proteinExistence type="inferred from homology"/>
<feature type="binding site" evidence="8">
    <location>
        <position position="57"/>
    </location>
    <ligand>
        <name>Mg(2+)</name>
        <dbReference type="ChEBI" id="CHEBI:18420"/>
    </ligand>
</feature>
<keyword evidence="6 8" id="KW-0443">Lipid metabolism</keyword>
<keyword evidence="7 8" id="KW-0275">Fatty acid biosynthesis</keyword>
<dbReference type="InterPro" id="IPR008278">
    <property type="entry name" value="4-PPantetheinyl_Trfase_dom"/>
</dbReference>
<keyword evidence="5 8" id="KW-0460">Magnesium</keyword>
<comment type="subcellular location">
    <subcellularLocation>
        <location evidence="8">Cytoplasm</location>
    </subcellularLocation>
</comment>
<evidence type="ECO:0000313" key="11">
    <source>
        <dbReference type="Proteomes" id="UP000061603"/>
    </source>
</evidence>
<dbReference type="InterPro" id="IPR004568">
    <property type="entry name" value="Ppantetheine-prot_Trfase_dom"/>
</dbReference>
<evidence type="ECO:0000256" key="5">
    <source>
        <dbReference type="ARBA" id="ARBA00022842"/>
    </source>
</evidence>
<evidence type="ECO:0000259" key="9">
    <source>
        <dbReference type="Pfam" id="PF01648"/>
    </source>
</evidence>
<dbReference type="STRING" id="1565605.PG1C_07600"/>
<dbReference type="HAMAP" id="MF_00101">
    <property type="entry name" value="AcpS"/>
    <property type="match status" value="1"/>
</dbReference>
<dbReference type="Proteomes" id="UP000061603">
    <property type="component" value="Chromosome"/>
</dbReference>
<gene>
    <name evidence="8" type="primary">acpS</name>
    <name evidence="10" type="ORF">PG1C_07600</name>
</gene>
<dbReference type="KEGG" id="rbu:PG1C_07600"/>
<keyword evidence="2 8" id="KW-0808">Transferase</keyword>
<dbReference type="EC" id="2.7.8.7" evidence="8"/>
<name>A0A0C5JLS9_9PROT</name>
<feature type="domain" description="4'-phosphopantetheinyl transferase" evidence="9">
    <location>
        <begin position="4"/>
        <end position="119"/>
    </location>
</feature>
<dbReference type="GO" id="GO:0000287">
    <property type="term" value="F:magnesium ion binding"/>
    <property type="evidence" value="ECO:0007669"/>
    <property type="project" value="UniProtKB-UniRule"/>
</dbReference>
<dbReference type="EMBL" id="CP010554">
    <property type="protein sequence ID" value="AJP48361.1"/>
    <property type="molecule type" value="Genomic_DNA"/>
</dbReference>
<feature type="binding site" evidence="8">
    <location>
        <position position="8"/>
    </location>
    <ligand>
        <name>Mg(2+)</name>
        <dbReference type="ChEBI" id="CHEBI:18420"/>
    </ligand>
</feature>
<keyword evidence="8" id="KW-0963">Cytoplasm</keyword>
<protein>
    <recommendedName>
        <fullName evidence="8">Holo-[acyl-carrier-protein] synthase</fullName>
        <shortName evidence="8">Holo-ACP synthase</shortName>
        <ecNumber evidence="8">2.7.8.7</ecNumber>
    </recommendedName>
    <alternativeName>
        <fullName evidence="8">4'-phosphopantetheinyl transferase AcpS</fullName>
    </alternativeName>
</protein>
<sequence>MIFGVGTDIVAIKRMTELWQRHGEHALRKILAPDERAACTASQDPARVLAKRFVAKEALGKALGIGIRFPLVLPEISVTHDALGKPGFSFSPSLAAYFSQRKMTAHLSISDEQDYAVAFVLLETP</sequence>
<evidence type="ECO:0000256" key="7">
    <source>
        <dbReference type="ARBA" id="ARBA00023160"/>
    </source>
</evidence>
<evidence type="ECO:0000256" key="2">
    <source>
        <dbReference type="ARBA" id="ARBA00022679"/>
    </source>
</evidence>